<dbReference type="EMBL" id="NBIV01000106">
    <property type="protein sequence ID" value="PXF43960.1"/>
    <property type="molecule type" value="Genomic_DNA"/>
</dbReference>
<protein>
    <submittedName>
        <fullName evidence="2">Uncharacterized protein</fullName>
    </submittedName>
</protein>
<dbReference type="OrthoDB" id="10588816at2759"/>
<gene>
    <name evidence="2" type="ORF">BWQ96_06270</name>
</gene>
<feature type="compositionally biased region" description="Polar residues" evidence="1">
    <location>
        <begin position="198"/>
        <end position="211"/>
    </location>
</feature>
<dbReference type="AlphaFoldDB" id="A0A2V3IS76"/>
<evidence type="ECO:0000256" key="1">
    <source>
        <dbReference type="SAM" id="MobiDB-lite"/>
    </source>
</evidence>
<keyword evidence="3" id="KW-1185">Reference proteome</keyword>
<evidence type="ECO:0000313" key="2">
    <source>
        <dbReference type="EMBL" id="PXF43960.1"/>
    </source>
</evidence>
<dbReference type="Proteomes" id="UP000247409">
    <property type="component" value="Unassembled WGS sequence"/>
</dbReference>
<accession>A0A2V3IS76</accession>
<feature type="compositionally biased region" description="Low complexity" evidence="1">
    <location>
        <begin position="469"/>
        <end position="480"/>
    </location>
</feature>
<feature type="region of interest" description="Disordered" evidence="1">
    <location>
        <begin position="458"/>
        <end position="487"/>
    </location>
</feature>
<comment type="caution">
    <text evidence="2">The sequence shown here is derived from an EMBL/GenBank/DDBJ whole genome shotgun (WGS) entry which is preliminary data.</text>
</comment>
<feature type="region of interest" description="Disordered" evidence="1">
    <location>
        <begin position="198"/>
        <end position="218"/>
    </location>
</feature>
<name>A0A2V3IS76_9FLOR</name>
<organism evidence="2 3">
    <name type="scientific">Gracilariopsis chorda</name>
    <dbReference type="NCBI Taxonomy" id="448386"/>
    <lineage>
        <taxon>Eukaryota</taxon>
        <taxon>Rhodophyta</taxon>
        <taxon>Florideophyceae</taxon>
        <taxon>Rhodymeniophycidae</taxon>
        <taxon>Gracilariales</taxon>
        <taxon>Gracilariaceae</taxon>
        <taxon>Gracilariopsis</taxon>
    </lineage>
</organism>
<reference evidence="2 3" key="1">
    <citation type="journal article" date="2018" name="Mol. Biol. Evol.">
        <title>Analysis of the draft genome of the red seaweed Gracilariopsis chorda provides insights into genome size evolution in Rhodophyta.</title>
        <authorList>
            <person name="Lee J."/>
            <person name="Yang E.C."/>
            <person name="Graf L."/>
            <person name="Yang J.H."/>
            <person name="Qiu H."/>
            <person name="Zel Zion U."/>
            <person name="Chan C.X."/>
            <person name="Stephens T.G."/>
            <person name="Weber A.P.M."/>
            <person name="Boo G.H."/>
            <person name="Boo S.M."/>
            <person name="Kim K.M."/>
            <person name="Shin Y."/>
            <person name="Jung M."/>
            <person name="Lee S.J."/>
            <person name="Yim H.S."/>
            <person name="Lee J.H."/>
            <person name="Bhattacharya D."/>
            <person name="Yoon H.S."/>
        </authorList>
    </citation>
    <scope>NUCLEOTIDE SEQUENCE [LARGE SCALE GENOMIC DNA]</scope>
    <source>
        <strain evidence="2 3">SKKU-2015</strain>
        <tissue evidence="2">Whole body</tissue>
    </source>
</reference>
<proteinExistence type="predicted"/>
<evidence type="ECO:0000313" key="3">
    <source>
        <dbReference type="Proteomes" id="UP000247409"/>
    </source>
</evidence>
<sequence>MPLFHDPPTPAKTPNVTPFKALASPFTASAPFTAPTTPYSSAELTPHQLRLSPTLTPQTSHAPQHLLTSPVFTPVTKPLSVDPVSTPAQPHLLTPKQVRELRRLCRKTANRAQFEDRLIQIRQVASIAAMASSSLHLFDPDNPHSGHALRAWVDSNRADGADWRDERPLSDHAIEELRRWDRLLKAWARVRFDTHNLTDSATPHPSSTVNARHSDEHETPLRPVRLQFERLSVGASPITPHYRTKLVASANAVGASPAICQPAEYSIMPLTSPLTPDERSAPFFHSPRPVAHVSHSPLPATYGTDANAMRSVWSKPPLATTLSRRAELRKPLCEVSINKVGDLINVTVPPSTPHASSSVYARDGVGNVAVRSNNGCMSEQENVFPGAAAKRASMSHASNTAKSWRNALLKSSGSAAQEDGVGAMRVNASVNASVKNVACNVSGARDAVVTTPSRTDLDWRRLRGGDGGATTSSSAVTLTAPKSTALP</sequence>